<protein>
    <submittedName>
        <fullName evidence="1">Uncharacterized protein</fullName>
    </submittedName>
</protein>
<keyword evidence="2" id="KW-1185">Reference proteome</keyword>
<proteinExistence type="predicted"/>
<reference evidence="1 2" key="1">
    <citation type="journal article" date="2016" name="Mol. Biol. Evol.">
        <title>Comparative Genomics of Early-Diverging Mushroom-Forming Fungi Provides Insights into the Origins of Lignocellulose Decay Capabilities.</title>
        <authorList>
            <person name="Nagy L.G."/>
            <person name="Riley R."/>
            <person name="Tritt A."/>
            <person name="Adam C."/>
            <person name="Daum C."/>
            <person name="Floudas D."/>
            <person name="Sun H."/>
            <person name="Yadav J.S."/>
            <person name="Pangilinan J."/>
            <person name="Larsson K.H."/>
            <person name="Matsuura K."/>
            <person name="Barry K."/>
            <person name="Labutti K."/>
            <person name="Kuo R."/>
            <person name="Ohm R.A."/>
            <person name="Bhattacharya S.S."/>
            <person name="Shirouzu T."/>
            <person name="Yoshinaga Y."/>
            <person name="Martin F.M."/>
            <person name="Grigoriev I.V."/>
            <person name="Hibbett D.S."/>
        </authorList>
    </citation>
    <scope>NUCLEOTIDE SEQUENCE [LARGE SCALE GENOMIC DNA]</scope>
    <source>
        <strain evidence="1 2">HHB10207 ss-3</strain>
    </source>
</reference>
<accession>A0A165WJQ4</accession>
<name>A0A165WJQ4_9AGAM</name>
<organism evidence="1 2">
    <name type="scientific">Sistotremastrum suecicum HHB10207 ss-3</name>
    <dbReference type="NCBI Taxonomy" id="1314776"/>
    <lineage>
        <taxon>Eukaryota</taxon>
        <taxon>Fungi</taxon>
        <taxon>Dikarya</taxon>
        <taxon>Basidiomycota</taxon>
        <taxon>Agaricomycotina</taxon>
        <taxon>Agaricomycetes</taxon>
        <taxon>Sistotremastrales</taxon>
        <taxon>Sistotremastraceae</taxon>
        <taxon>Sistotremastrum</taxon>
    </lineage>
</organism>
<evidence type="ECO:0000313" key="1">
    <source>
        <dbReference type="EMBL" id="KZT31237.1"/>
    </source>
</evidence>
<sequence>MAIAVDLTAWDRNLIISCGRESCLRYKVELTVGEALDLGYGTVTDNLFGIVNRPVCADCLLHYQQKLAAARAALQQAQDAAAHPLLALQGVEFTQRTPAVAQPGVQAAQPVFRTNAALRKASNAARRGEVTLPTRPLSQAGAQAFVDLNVGTT</sequence>
<gene>
    <name evidence="1" type="ORF">SISSUDRAFT_1067940</name>
</gene>
<dbReference type="EMBL" id="KV428715">
    <property type="protein sequence ID" value="KZT31237.1"/>
    <property type="molecule type" value="Genomic_DNA"/>
</dbReference>
<dbReference type="Proteomes" id="UP000076798">
    <property type="component" value="Unassembled WGS sequence"/>
</dbReference>
<evidence type="ECO:0000313" key="2">
    <source>
        <dbReference type="Proteomes" id="UP000076798"/>
    </source>
</evidence>
<dbReference type="AlphaFoldDB" id="A0A165WJQ4"/>